<dbReference type="OrthoDB" id="9788100at2"/>
<dbReference type="EMBL" id="SUPK01000003">
    <property type="protein sequence ID" value="TJY42608.1"/>
    <property type="molecule type" value="Genomic_DNA"/>
</dbReference>
<dbReference type="InterPro" id="IPR028976">
    <property type="entry name" value="CheC-like_sf"/>
</dbReference>
<dbReference type="InterPro" id="IPR038756">
    <property type="entry name" value="CheX-like"/>
</dbReference>
<feature type="domain" description="Chemotaxis phosphatase CheX-like" evidence="2">
    <location>
        <begin position="45"/>
        <end position="121"/>
    </location>
</feature>
<dbReference type="Gene3D" id="3.40.1550.10">
    <property type="entry name" value="CheC-like"/>
    <property type="match status" value="1"/>
</dbReference>
<organism evidence="3 4">
    <name type="scientific">Cohnella pontilimi</name>
    <dbReference type="NCBI Taxonomy" id="2564100"/>
    <lineage>
        <taxon>Bacteria</taxon>
        <taxon>Bacillati</taxon>
        <taxon>Bacillota</taxon>
        <taxon>Bacilli</taxon>
        <taxon>Bacillales</taxon>
        <taxon>Paenibacillaceae</taxon>
        <taxon>Cohnella</taxon>
    </lineage>
</organism>
<dbReference type="Pfam" id="PF13690">
    <property type="entry name" value="CheX"/>
    <property type="match status" value="1"/>
</dbReference>
<dbReference type="InterPro" id="IPR028051">
    <property type="entry name" value="CheX-like_dom"/>
</dbReference>
<sequence>METLEAVTDIILETLLTSVRQVIPVPAAAQIPEVFQNSVAQSDIGVLVGFTGDLYGRIVIQGPSEVFGKIGETMFGMPLEGEMLHSFVGELANMVAGNTSTLMSSKGQTIDITPPTVMVGHLQLYGIEQGISVTVHLENAGEINIILLTQH</sequence>
<reference evidence="3 4" key="1">
    <citation type="submission" date="2019-04" db="EMBL/GenBank/DDBJ databases">
        <title>Cohnella sp. nov., isolated from soil.</title>
        <authorList>
            <person name="Kim W."/>
        </authorList>
    </citation>
    <scope>NUCLEOTIDE SEQUENCE [LARGE SCALE GENOMIC DNA]</scope>
    <source>
        <strain evidence="3 4">CAU 1483</strain>
    </source>
</reference>
<dbReference type="CDD" id="cd17906">
    <property type="entry name" value="CheX"/>
    <property type="match status" value="1"/>
</dbReference>
<protein>
    <submittedName>
        <fullName evidence="3">Chemotaxis protein CheX</fullName>
    </submittedName>
</protein>
<dbReference type="Proteomes" id="UP000309673">
    <property type="component" value="Unassembled WGS sequence"/>
</dbReference>
<dbReference type="RefSeq" id="WP_136777027.1">
    <property type="nucleotide sequence ID" value="NZ_SUPK01000003.1"/>
</dbReference>
<dbReference type="AlphaFoldDB" id="A0A4U0FD33"/>
<dbReference type="PANTHER" id="PTHR39452">
    <property type="entry name" value="CHEY-P PHOSPHATASE CHEX"/>
    <property type="match status" value="1"/>
</dbReference>
<dbReference type="SUPFAM" id="SSF103039">
    <property type="entry name" value="CheC-like"/>
    <property type="match status" value="1"/>
</dbReference>
<accession>A0A4U0FD33</accession>
<keyword evidence="1" id="KW-0145">Chemotaxis</keyword>
<evidence type="ECO:0000313" key="3">
    <source>
        <dbReference type="EMBL" id="TJY42608.1"/>
    </source>
</evidence>
<dbReference type="PANTHER" id="PTHR39452:SF1">
    <property type="entry name" value="CHEY-P PHOSPHATASE CHEX"/>
    <property type="match status" value="1"/>
</dbReference>
<evidence type="ECO:0000259" key="2">
    <source>
        <dbReference type="Pfam" id="PF13690"/>
    </source>
</evidence>
<proteinExistence type="predicted"/>
<keyword evidence="4" id="KW-1185">Reference proteome</keyword>
<evidence type="ECO:0000256" key="1">
    <source>
        <dbReference type="ARBA" id="ARBA00022500"/>
    </source>
</evidence>
<comment type="caution">
    <text evidence="3">The sequence shown here is derived from an EMBL/GenBank/DDBJ whole genome shotgun (WGS) entry which is preliminary data.</text>
</comment>
<name>A0A4U0FD33_9BACL</name>
<evidence type="ECO:0000313" key="4">
    <source>
        <dbReference type="Proteomes" id="UP000309673"/>
    </source>
</evidence>
<gene>
    <name evidence="3" type="ORF">E5161_07070</name>
</gene>
<dbReference type="GO" id="GO:0006935">
    <property type="term" value="P:chemotaxis"/>
    <property type="evidence" value="ECO:0007669"/>
    <property type="project" value="UniProtKB-KW"/>
</dbReference>